<reference evidence="2 3" key="1">
    <citation type="journal article" date="2015" name="BMC Genomics">
        <title>Comparative genomics and metabolic profiling of the genus Lysobacter.</title>
        <authorList>
            <person name="de Bruijn I."/>
            <person name="Cheng X."/>
            <person name="de Jager V."/>
            <person name="Exposito R.G."/>
            <person name="Watrous J."/>
            <person name="Patel N."/>
            <person name="Postma J."/>
            <person name="Dorrestein P.C."/>
            <person name="Kobayashi D."/>
            <person name="Raaijmakers J.M."/>
        </authorList>
    </citation>
    <scope>NUCLEOTIDE SEQUENCE [LARGE SCALE GENOMIC DNA]</scope>
    <source>
        <strain evidence="2 3">76</strain>
    </source>
</reference>
<gene>
    <name evidence="2" type="ORF">LA76x_1883</name>
</gene>
<dbReference type="PATRIC" id="fig|84531.8.peg.1901"/>
<proteinExistence type="predicted"/>
<feature type="region of interest" description="Disordered" evidence="1">
    <location>
        <begin position="1"/>
        <end position="38"/>
    </location>
</feature>
<protein>
    <submittedName>
        <fullName evidence="2">Uncharacterized protein</fullName>
    </submittedName>
</protein>
<dbReference type="KEGG" id="lab:LA76x_1883"/>
<dbReference type="Proteomes" id="UP000060787">
    <property type="component" value="Chromosome"/>
</dbReference>
<organism evidence="2 3">
    <name type="scientific">Lysobacter antibioticus</name>
    <dbReference type="NCBI Taxonomy" id="84531"/>
    <lineage>
        <taxon>Bacteria</taxon>
        <taxon>Pseudomonadati</taxon>
        <taxon>Pseudomonadota</taxon>
        <taxon>Gammaproteobacteria</taxon>
        <taxon>Lysobacterales</taxon>
        <taxon>Lysobacteraceae</taxon>
        <taxon>Lysobacter</taxon>
    </lineage>
</organism>
<evidence type="ECO:0000256" key="1">
    <source>
        <dbReference type="SAM" id="MobiDB-lite"/>
    </source>
</evidence>
<keyword evidence="3" id="KW-1185">Reference proteome</keyword>
<dbReference type="AlphaFoldDB" id="A0A0S2F900"/>
<dbReference type="EMBL" id="CP011129">
    <property type="protein sequence ID" value="ALN80026.1"/>
    <property type="molecule type" value="Genomic_DNA"/>
</dbReference>
<name>A0A0S2F900_LYSAN</name>
<sequence>MHVRQGPVRSGSIATPLRRRRDARERIAITGGRVPRDR</sequence>
<evidence type="ECO:0000313" key="2">
    <source>
        <dbReference type="EMBL" id="ALN80026.1"/>
    </source>
</evidence>
<accession>A0A0S2F900</accession>
<evidence type="ECO:0000313" key="3">
    <source>
        <dbReference type="Proteomes" id="UP000060787"/>
    </source>
</evidence>